<dbReference type="Proteomes" id="UP000287651">
    <property type="component" value="Unassembled WGS sequence"/>
</dbReference>
<feature type="region of interest" description="Disordered" evidence="2">
    <location>
        <begin position="162"/>
        <end position="196"/>
    </location>
</feature>
<protein>
    <submittedName>
        <fullName evidence="3">Uncharacterized protein</fullName>
    </submittedName>
</protein>
<dbReference type="PANTHER" id="PTHR31374">
    <property type="entry name" value="AUXIN-INDUCED PROTEIN-LIKE-RELATED"/>
    <property type="match status" value="1"/>
</dbReference>
<dbReference type="GO" id="GO:0009733">
    <property type="term" value="P:response to auxin"/>
    <property type="evidence" value="ECO:0007669"/>
    <property type="project" value="InterPro"/>
</dbReference>
<dbReference type="AlphaFoldDB" id="A0A427A6G6"/>
<organism evidence="3 4">
    <name type="scientific">Ensete ventricosum</name>
    <name type="common">Abyssinian banana</name>
    <name type="synonym">Musa ensete</name>
    <dbReference type="NCBI Taxonomy" id="4639"/>
    <lineage>
        <taxon>Eukaryota</taxon>
        <taxon>Viridiplantae</taxon>
        <taxon>Streptophyta</taxon>
        <taxon>Embryophyta</taxon>
        <taxon>Tracheophyta</taxon>
        <taxon>Spermatophyta</taxon>
        <taxon>Magnoliopsida</taxon>
        <taxon>Liliopsida</taxon>
        <taxon>Zingiberales</taxon>
        <taxon>Musaceae</taxon>
        <taxon>Ensete</taxon>
    </lineage>
</organism>
<sequence>MRMRSRGGFRLGRRFVRIWRGVFRLDRRRRKGCYVRLDATPSATVSKPGCRIEASALAARVFDWGRSLSRRLRHRLGDRPPLLGEEEHWRPPPKGHLAVYVGGGRKDVGGHPPRRYVVPVMYFNHPLFAELLREAEEEVGFDHPGGITIPCPAAEFEHVRKRIAPPRRHPHPLPRRRVRARTQADRNRWPPPTPEE</sequence>
<dbReference type="Pfam" id="PF02519">
    <property type="entry name" value="Auxin_inducible"/>
    <property type="match status" value="1"/>
</dbReference>
<name>A0A427A6G6_ENSVE</name>
<evidence type="ECO:0000313" key="4">
    <source>
        <dbReference type="Proteomes" id="UP000287651"/>
    </source>
</evidence>
<evidence type="ECO:0000256" key="2">
    <source>
        <dbReference type="SAM" id="MobiDB-lite"/>
    </source>
</evidence>
<proteinExistence type="inferred from homology"/>
<evidence type="ECO:0000313" key="3">
    <source>
        <dbReference type="EMBL" id="RRT71784.1"/>
    </source>
</evidence>
<accession>A0A427A6G6</accession>
<comment type="caution">
    <text evidence="3">The sequence shown here is derived from an EMBL/GenBank/DDBJ whole genome shotgun (WGS) entry which is preliminary data.</text>
</comment>
<dbReference type="EMBL" id="AMZH03003615">
    <property type="protein sequence ID" value="RRT71784.1"/>
    <property type="molecule type" value="Genomic_DNA"/>
</dbReference>
<reference evidence="3 4" key="1">
    <citation type="journal article" date="2014" name="Agronomy (Basel)">
        <title>A Draft Genome Sequence for Ensete ventricosum, the Drought-Tolerant Tree Against Hunger.</title>
        <authorList>
            <person name="Harrison J."/>
            <person name="Moore K.A."/>
            <person name="Paszkiewicz K."/>
            <person name="Jones T."/>
            <person name="Grant M."/>
            <person name="Ambacheew D."/>
            <person name="Muzemil S."/>
            <person name="Studholme D.J."/>
        </authorList>
    </citation>
    <scope>NUCLEOTIDE SEQUENCE [LARGE SCALE GENOMIC DNA]</scope>
</reference>
<feature type="compositionally biased region" description="Basic residues" evidence="2">
    <location>
        <begin position="162"/>
        <end position="180"/>
    </location>
</feature>
<gene>
    <name evidence="3" type="ORF">B296_00023311</name>
</gene>
<evidence type="ECO:0000256" key="1">
    <source>
        <dbReference type="ARBA" id="ARBA00006974"/>
    </source>
</evidence>
<dbReference type="PANTHER" id="PTHR31374:SF304">
    <property type="entry name" value="OS04G0537100 PROTEIN"/>
    <property type="match status" value="1"/>
</dbReference>
<dbReference type="InterPro" id="IPR003676">
    <property type="entry name" value="SAUR_fam"/>
</dbReference>
<comment type="similarity">
    <text evidence="1">Belongs to the ARG7 family.</text>
</comment>